<evidence type="ECO:0000259" key="7">
    <source>
        <dbReference type="Pfam" id="PF22451"/>
    </source>
</evidence>
<evidence type="ECO:0000256" key="4">
    <source>
        <dbReference type="ARBA" id="ARBA00023471"/>
    </source>
</evidence>
<organism evidence="8 9">
    <name type="scientific">Paenibacillus stellifer</name>
    <dbReference type="NCBI Taxonomy" id="169760"/>
    <lineage>
        <taxon>Bacteria</taxon>
        <taxon>Bacillati</taxon>
        <taxon>Bacillota</taxon>
        <taxon>Bacilli</taxon>
        <taxon>Bacillales</taxon>
        <taxon>Paenibacillaceae</taxon>
        <taxon>Paenibacillus</taxon>
    </lineage>
</organism>
<accession>A0A089LXN3</accession>
<dbReference type="InterPro" id="IPR040523">
    <property type="entry name" value="AsnC_trans_reg2"/>
</dbReference>
<dbReference type="Gene3D" id="1.10.10.10">
    <property type="entry name" value="Winged helix-like DNA-binding domain superfamily/Winged helix DNA-binding domain"/>
    <property type="match status" value="1"/>
</dbReference>
<dbReference type="InterPro" id="IPR050684">
    <property type="entry name" value="HTH-Siroheme_Decarb"/>
</dbReference>
<protein>
    <recommendedName>
        <fullName evidence="4">siroheme decarboxylase</fullName>
        <ecNumber evidence="4">4.1.1.111</ecNumber>
    </recommendedName>
</protein>
<dbReference type="PANTHER" id="PTHR43413:SF1">
    <property type="entry name" value="SIROHEME DECARBOXYLASE NIRL SUBUNIT"/>
    <property type="match status" value="1"/>
</dbReference>
<dbReference type="AlphaFoldDB" id="A0A089LXN3"/>
<dbReference type="EMBL" id="CP009286">
    <property type="protein sequence ID" value="AIQ64003.1"/>
    <property type="molecule type" value="Genomic_DNA"/>
</dbReference>
<evidence type="ECO:0000256" key="3">
    <source>
        <dbReference type="ARBA" id="ARBA00023457"/>
    </source>
</evidence>
<name>A0A089LXN3_9BACL</name>
<dbReference type="GO" id="GO:0016829">
    <property type="term" value="F:lyase activity"/>
    <property type="evidence" value="ECO:0007669"/>
    <property type="project" value="UniProtKB-KW"/>
</dbReference>
<dbReference type="HOGENOM" id="CLU_049427_0_0_9"/>
<dbReference type="EC" id="4.1.1.111" evidence="4"/>
<dbReference type="OrthoDB" id="9806536at2"/>
<proteinExistence type="inferred from homology"/>
<dbReference type="InterPro" id="IPR053953">
    <property type="entry name" value="NirdL-like_HTH"/>
</dbReference>
<evidence type="ECO:0000256" key="2">
    <source>
        <dbReference type="ARBA" id="ARBA00023444"/>
    </source>
</evidence>
<dbReference type="RefSeq" id="WP_038695943.1">
    <property type="nucleotide sequence ID" value="NZ_CP009286.1"/>
</dbReference>
<sequence>MPLDLADKKLLNRLQIGLPLVKRPWDSFEDELQLQYEDIRKRLERLQQEGIIRRIGGVFNPSALGYRGCLYAMEVDESRFAHTAAVVNRFKGVTHNYRRRNRLNMWFTLSSRFEEDRTAILSEIGEAAGHTGIYAFPTKRVFKLRVFLNMEEQGADGERSGSASKPLLHPATDVNWEHRDWELIRELQGSLPLSELPFDEISARIGCEPEEVLERLQRLHSAGALKRIAAVLMHRQAGYTANGLFVAEVPEEVLEKAGTRLAGHTEVSHCYERQAYPEWPYNLYAMIHGTDERIVRSVAEEFALKEGIGKYELLFSTAELKKTSFTI</sequence>
<evidence type="ECO:0000313" key="9">
    <source>
        <dbReference type="Proteomes" id="UP000029507"/>
    </source>
</evidence>
<evidence type="ECO:0000256" key="1">
    <source>
        <dbReference type="ARBA" id="ARBA00023239"/>
    </source>
</evidence>
<keyword evidence="9" id="KW-1185">Reference proteome</keyword>
<keyword evidence="1" id="KW-0456">Lyase</keyword>
<evidence type="ECO:0000313" key="8">
    <source>
        <dbReference type="EMBL" id="AIQ64003.1"/>
    </source>
</evidence>
<dbReference type="Proteomes" id="UP000029507">
    <property type="component" value="Chromosome"/>
</dbReference>
<dbReference type="KEGG" id="pste:PSTEL_13810"/>
<dbReference type="InterPro" id="IPR036388">
    <property type="entry name" value="WH-like_DNA-bd_sf"/>
</dbReference>
<evidence type="ECO:0000256" key="5">
    <source>
        <dbReference type="ARBA" id="ARBA00048470"/>
    </source>
</evidence>
<feature type="domain" description="Siroheme decarboxylase AsnC-like ligand binding" evidence="6">
    <location>
        <begin position="236"/>
        <end position="321"/>
    </location>
</feature>
<comment type="pathway">
    <text evidence="2">Porphyrin-containing compound metabolism.</text>
</comment>
<feature type="domain" description="Siroheme decarboxylase NirL-like HTH" evidence="7">
    <location>
        <begin position="7"/>
        <end position="53"/>
    </location>
</feature>
<dbReference type="Pfam" id="PF22451">
    <property type="entry name" value="NirdL-like_HTH"/>
    <property type="match status" value="2"/>
</dbReference>
<dbReference type="Pfam" id="PF17805">
    <property type="entry name" value="AsnC_trans_reg2"/>
    <property type="match status" value="2"/>
</dbReference>
<comment type="similarity">
    <text evidence="3">Belongs to the Ahb/Nir family.</text>
</comment>
<feature type="domain" description="Siroheme decarboxylase NirL-like HTH" evidence="7">
    <location>
        <begin position="182"/>
        <end position="224"/>
    </location>
</feature>
<dbReference type="Gene3D" id="3.30.70.3460">
    <property type="match status" value="2"/>
</dbReference>
<dbReference type="STRING" id="169760.PSTEL_13810"/>
<comment type="catalytic activity">
    <reaction evidence="5">
        <text>siroheme + 2 H(+) = 12,18-didecarboxysiroheme + 2 CO2</text>
        <dbReference type="Rhea" id="RHEA:19093"/>
        <dbReference type="ChEBI" id="CHEBI:15378"/>
        <dbReference type="ChEBI" id="CHEBI:16526"/>
        <dbReference type="ChEBI" id="CHEBI:60052"/>
        <dbReference type="ChEBI" id="CHEBI:140497"/>
        <dbReference type="EC" id="4.1.1.111"/>
    </reaction>
</comment>
<feature type="domain" description="Siroheme decarboxylase AsnC-like ligand binding" evidence="6">
    <location>
        <begin position="64"/>
        <end position="143"/>
    </location>
</feature>
<gene>
    <name evidence="8" type="ORF">PSTEL_13810</name>
</gene>
<dbReference type="PANTHER" id="PTHR43413">
    <property type="entry name" value="TRANSCRIPTIONAL REGULATOR, ASNC FAMILY"/>
    <property type="match status" value="1"/>
</dbReference>
<evidence type="ECO:0000259" key="6">
    <source>
        <dbReference type="Pfam" id="PF17805"/>
    </source>
</evidence>
<reference evidence="8 9" key="1">
    <citation type="submission" date="2014-08" db="EMBL/GenBank/DDBJ databases">
        <title>Comparative genomics of the Paenibacillus odorifer group.</title>
        <authorList>
            <person name="den Bakker H.C."/>
            <person name="Tsai Y.-C."/>
            <person name="Martin N."/>
            <person name="Korlach J."/>
            <person name="Wiedmann M."/>
        </authorList>
    </citation>
    <scope>NUCLEOTIDE SEQUENCE [LARGE SCALE GENOMIC DNA]</scope>
    <source>
        <strain evidence="8 9">DSM 14472</strain>
    </source>
</reference>